<name>A0A6L7G279_9RHOB</name>
<accession>A0A6L7G279</accession>
<keyword evidence="3" id="KW-1133">Transmembrane helix</keyword>
<feature type="transmembrane region" description="Helical" evidence="3">
    <location>
        <begin position="53"/>
        <end position="74"/>
    </location>
</feature>
<evidence type="ECO:0000313" key="5">
    <source>
        <dbReference type="Proteomes" id="UP000477911"/>
    </source>
</evidence>
<dbReference type="Proteomes" id="UP000477911">
    <property type="component" value="Unassembled WGS sequence"/>
</dbReference>
<sequence>MSAADESRQTRTAEAATPPPPRSWIPAEALGLIAGLGWAAGAAALMLPKTSDMTATVPVVILPAALILSVTLLGRGLRHQRAALAALTAAQARGPSSTEKSAAAAREATLLRRLEELAQAQRRLEAELKALVAAPEPAVAPPSRPEAQAPLPLDEAPGPAPLSRDDFIRALNFPETAEDAAGFAALRRAMADRPAGLMIRAAQDVLTLLSQNDVFMDDLHSDPARPELWRRFAAGERAGQVASLGGIRDRAALATVAERMKQDPVFRDAVHHFLRRYDTMLELFCAEASDAEIRAMADTRTSRAFMLLGRVAGVFDQP</sequence>
<evidence type="ECO:0000256" key="3">
    <source>
        <dbReference type="SAM" id="Phobius"/>
    </source>
</evidence>
<evidence type="ECO:0000256" key="1">
    <source>
        <dbReference type="SAM" id="Coils"/>
    </source>
</evidence>
<keyword evidence="3" id="KW-0812">Transmembrane</keyword>
<dbReference type="RefSeq" id="WP_160894202.1">
    <property type="nucleotide sequence ID" value="NZ_WUMU01000007.1"/>
</dbReference>
<feature type="region of interest" description="Disordered" evidence="2">
    <location>
        <begin position="136"/>
        <end position="159"/>
    </location>
</feature>
<organism evidence="4 5">
    <name type="scientific">Pseudooceanicola albus</name>
    <dbReference type="NCBI Taxonomy" id="2692189"/>
    <lineage>
        <taxon>Bacteria</taxon>
        <taxon>Pseudomonadati</taxon>
        <taxon>Pseudomonadota</taxon>
        <taxon>Alphaproteobacteria</taxon>
        <taxon>Rhodobacterales</taxon>
        <taxon>Paracoccaceae</taxon>
        <taxon>Pseudooceanicola</taxon>
    </lineage>
</organism>
<protein>
    <submittedName>
        <fullName evidence="4">Uncharacterized protein</fullName>
    </submittedName>
</protein>
<keyword evidence="1" id="KW-0175">Coiled coil</keyword>
<keyword evidence="5" id="KW-1185">Reference proteome</keyword>
<keyword evidence="3" id="KW-0472">Membrane</keyword>
<feature type="compositionally biased region" description="Basic and acidic residues" evidence="2">
    <location>
        <begin position="1"/>
        <end position="11"/>
    </location>
</feature>
<feature type="transmembrane region" description="Helical" evidence="3">
    <location>
        <begin position="29"/>
        <end position="47"/>
    </location>
</feature>
<evidence type="ECO:0000256" key="2">
    <source>
        <dbReference type="SAM" id="MobiDB-lite"/>
    </source>
</evidence>
<feature type="region of interest" description="Disordered" evidence="2">
    <location>
        <begin position="1"/>
        <end position="23"/>
    </location>
</feature>
<evidence type="ECO:0000313" key="4">
    <source>
        <dbReference type="EMBL" id="MXN18165.1"/>
    </source>
</evidence>
<comment type="caution">
    <text evidence="4">The sequence shown here is derived from an EMBL/GenBank/DDBJ whole genome shotgun (WGS) entry which is preliminary data.</text>
</comment>
<reference evidence="4 5" key="1">
    <citation type="submission" date="2019-12" db="EMBL/GenBank/DDBJ databases">
        <authorList>
            <person name="Li M."/>
        </authorList>
    </citation>
    <scope>NUCLEOTIDE SEQUENCE [LARGE SCALE GENOMIC DNA]</scope>
    <source>
        <strain evidence="4 5">GBMRC 2024</strain>
    </source>
</reference>
<dbReference type="EMBL" id="WUMU01000007">
    <property type="protein sequence ID" value="MXN18165.1"/>
    <property type="molecule type" value="Genomic_DNA"/>
</dbReference>
<dbReference type="AlphaFoldDB" id="A0A6L7G279"/>
<proteinExistence type="predicted"/>
<feature type="coiled-coil region" evidence="1">
    <location>
        <begin position="107"/>
        <end position="134"/>
    </location>
</feature>
<gene>
    <name evidence="4" type="ORF">GR170_09985</name>
</gene>